<proteinExistence type="predicted"/>
<protein>
    <submittedName>
        <fullName evidence="2">Protein phosphatase slingshot isoform x2</fullName>
    </submittedName>
</protein>
<feature type="non-terminal residue" evidence="2">
    <location>
        <position position="160"/>
    </location>
</feature>
<dbReference type="EMBL" id="GEMB01002830">
    <property type="protein sequence ID" value="JAS00369.1"/>
    <property type="molecule type" value="Transcribed_RNA"/>
</dbReference>
<dbReference type="AlphaFoldDB" id="A0A161MPW9"/>
<feature type="compositionally biased region" description="Polar residues" evidence="1">
    <location>
        <begin position="1"/>
        <end position="11"/>
    </location>
</feature>
<reference evidence="2" key="2">
    <citation type="journal article" date="2017" name="J. Med. Entomol.">
        <title>Transcriptome Analysis of the Triatoma infestans (Hemiptera: Reduviidae) Integument.</title>
        <authorList>
            <person name="Calderon-Fernandez G.M."/>
            <person name="Moriconi D.E."/>
            <person name="Dulbecco A.B."/>
            <person name="Juarez M.P."/>
        </authorList>
    </citation>
    <scope>NUCLEOTIDE SEQUENCE</scope>
    <source>
        <strain evidence="2">Int1</strain>
        <tissue evidence="2">Integument</tissue>
    </source>
</reference>
<organism evidence="2">
    <name type="scientific">Triatoma infestans</name>
    <name type="common">Assassin bug</name>
    <dbReference type="NCBI Taxonomy" id="30076"/>
    <lineage>
        <taxon>Eukaryota</taxon>
        <taxon>Metazoa</taxon>
        <taxon>Ecdysozoa</taxon>
        <taxon>Arthropoda</taxon>
        <taxon>Hexapoda</taxon>
        <taxon>Insecta</taxon>
        <taxon>Pterygota</taxon>
        <taxon>Neoptera</taxon>
        <taxon>Paraneoptera</taxon>
        <taxon>Hemiptera</taxon>
        <taxon>Heteroptera</taxon>
        <taxon>Panheteroptera</taxon>
        <taxon>Cimicomorpha</taxon>
        <taxon>Reduviidae</taxon>
        <taxon>Triatominae</taxon>
        <taxon>Triatoma</taxon>
    </lineage>
</organism>
<evidence type="ECO:0000256" key="1">
    <source>
        <dbReference type="SAM" id="MobiDB-lite"/>
    </source>
</evidence>
<evidence type="ECO:0000313" key="2">
    <source>
        <dbReference type="EMBL" id="JAS00369.1"/>
    </source>
</evidence>
<name>A0A161MPW9_TRIIF</name>
<sequence length="160" mass="16833">MVPPSRNSSWGSYDLRPSISGTNVPLHQPPPAATEIGGKVKNLKREFEAKSTVGSTAGLMNSNSGRGPVQEREDNDTVHSLPSSPISDRCDIPSPSGSLEELSVRRLVGRYERPCCPPTTIVATSPPVIPPLSTPALTTISQTTTTTTTIPAAAITTTIT</sequence>
<feature type="region of interest" description="Disordered" evidence="1">
    <location>
        <begin position="1"/>
        <end position="97"/>
    </location>
</feature>
<feature type="compositionally biased region" description="Polar residues" evidence="1">
    <location>
        <begin position="52"/>
        <end position="65"/>
    </location>
</feature>
<accession>A0A161MPW9</accession>
<reference evidence="2" key="1">
    <citation type="submission" date="2016-04" db="EMBL/GenBank/DDBJ databases">
        <authorList>
            <person name="Calderon-Fernandez G.M.Sr."/>
        </authorList>
    </citation>
    <scope>NUCLEOTIDE SEQUENCE</scope>
    <source>
        <strain evidence="2">Int1</strain>
        <tissue evidence="2">Integument</tissue>
    </source>
</reference>